<name>A0A3S4ZTG5_9PLAT</name>
<dbReference type="EMBL" id="CAAALY010000219">
    <property type="protein sequence ID" value="VEL06674.1"/>
    <property type="molecule type" value="Genomic_DNA"/>
</dbReference>
<dbReference type="AlphaFoldDB" id="A0A3S4ZTG5"/>
<reference evidence="1" key="1">
    <citation type="submission" date="2018-11" db="EMBL/GenBank/DDBJ databases">
        <authorList>
            <consortium name="Pathogen Informatics"/>
        </authorList>
    </citation>
    <scope>NUCLEOTIDE SEQUENCE</scope>
</reference>
<comment type="caution">
    <text evidence="1">The sequence shown here is derived from an EMBL/GenBank/DDBJ whole genome shotgun (WGS) entry which is preliminary data.</text>
</comment>
<sequence>MAYFSPEVLRKQGEIRYPPYEPVIPSMARTSSDIARNQNRSYLIRNELCAKPIPPPADYIDVWGIKCQMPEIQIKNKEAHP</sequence>
<dbReference type="Proteomes" id="UP000784294">
    <property type="component" value="Unassembled WGS sequence"/>
</dbReference>
<gene>
    <name evidence="1" type="ORF">PXEA_LOCUS114</name>
</gene>
<keyword evidence="2" id="KW-1185">Reference proteome</keyword>
<evidence type="ECO:0000313" key="1">
    <source>
        <dbReference type="EMBL" id="VEL06674.1"/>
    </source>
</evidence>
<organism evidence="1 2">
    <name type="scientific">Protopolystoma xenopodis</name>
    <dbReference type="NCBI Taxonomy" id="117903"/>
    <lineage>
        <taxon>Eukaryota</taxon>
        <taxon>Metazoa</taxon>
        <taxon>Spiralia</taxon>
        <taxon>Lophotrochozoa</taxon>
        <taxon>Platyhelminthes</taxon>
        <taxon>Monogenea</taxon>
        <taxon>Polyopisthocotylea</taxon>
        <taxon>Polystomatidea</taxon>
        <taxon>Polystomatidae</taxon>
        <taxon>Protopolystoma</taxon>
    </lineage>
</organism>
<protein>
    <submittedName>
        <fullName evidence="1">Uncharacterized protein</fullName>
    </submittedName>
</protein>
<evidence type="ECO:0000313" key="2">
    <source>
        <dbReference type="Proteomes" id="UP000784294"/>
    </source>
</evidence>
<proteinExistence type="predicted"/>
<accession>A0A3S4ZTG5</accession>